<organism evidence="2 3">
    <name type="scientific">Thermoflexibacter ruber</name>
    <dbReference type="NCBI Taxonomy" id="1003"/>
    <lineage>
        <taxon>Bacteria</taxon>
        <taxon>Pseudomonadati</taxon>
        <taxon>Bacteroidota</taxon>
        <taxon>Cytophagia</taxon>
        <taxon>Cytophagales</taxon>
        <taxon>Thermoflexibacteraceae</taxon>
        <taxon>Thermoflexibacter</taxon>
    </lineage>
</organism>
<reference evidence="2 3" key="1">
    <citation type="submission" date="2016-10" db="EMBL/GenBank/DDBJ databases">
        <authorList>
            <person name="de Groot N.N."/>
        </authorList>
    </citation>
    <scope>NUCLEOTIDE SEQUENCE [LARGE SCALE GENOMIC DNA]</scope>
    <source>
        <strain>GEY</strain>
        <strain evidence="3">DSM 9560</strain>
    </source>
</reference>
<dbReference type="EMBL" id="FONY01000059">
    <property type="protein sequence ID" value="SFF56468.1"/>
    <property type="molecule type" value="Genomic_DNA"/>
</dbReference>
<keyword evidence="3" id="KW-1185">Reference proteome</keyword>
<gene>
    <name evidence="2" type="ORF">SAMN04488541_10599</name>
</gene>
<dbReference type="InterPro" id="IPR008969">
    <property type="entry name" value="CarboxyPept-like_regulatory"/>
</dbReference>
<dbReference type="STRING" id="1003.SAMN04488541_10599"/>
<feature type="signal peptide" evidence="1">
    <location>
        <begin position="1"/>
        <end position="21"/>
    </location>
</feature>
<evidence type="ECO:0000256" key="1">
    <source>
        <dbReference type="SAM" id="SignalP"/>
    </source>
</evidence>
<proteinExistence type="predicted"/>
<name>A0A1I2JQS4_9BACT</name>
<feature type="chain" id="PRO_5011641245" description="Carboxypeptidase regulatory-like domain-containing protein" evidence="1">
    <location>
        <begin position="22"/>
        <end position="272"/>
    </location>
</feature>
<evidence type="ECO:0000313" key="2">
    <source>
        <dbReference type="EMBL" id="SFF56468.1"/>
    </source>
</evidence>
<sequence>MLCWTCVFFVLTSSFSSDLFAQAGNITIYGGSSNVIGGSTWNYSVIGASCTQTNWFVSGGTVLSSSNTTVTIQWNVLSSNGTIQVSCSGCSPEPVSRYGSLNVTITAPTITISGRITNSSGQGISGVSIGGTTTNSTGNYSITVSVGYSGILTPILNAHAFSPASRSYYSVTTNQVNQDYIRLTPYFCQFEAPRSPNTPVSPISTCEAIWQICNLPSNSYVWRFTNWDNTTFDEPTTTNQSPMFRVPCGGRNTFKSVCVRAVNTTEWYCINY</sequence>
<dbReference type="Proteomes" id="UP000199513">
    <property type="component" value="Unassembled WGS sequence"/>
</dbReference>
<evidence type="ECO:0008006" key="4">
    <source>
        <dbReference type="Google" id="ProtNLM"/>
    </source>
</evidence>
<evidence type="ECO:0000313" key="3">
    <source>
        <dbReference type="Proteomes" id="UP000199513"/>
    </source>
</evidence>
<accession>A0A1I2JQS4</accession>
<dbReference type="SUPFAM" id="SSF49464">
    <property type="entry name" value="Carboxypeptidase regulatory domain-like"/>
    <property type="match status" value="1"/>
</dbReference>
<keyword evidence="1" id="KW-0732">Signal</keyword>
<dbReference type="AlphaFoldDB" id="A0A1I2JQS4"/>
<dbReference type="RefSeq" id="WP_143091036.1">
    <property type="nucleotide sequence ID" value="NZ_FONY01000059.1"/>
</dbReference>
<protein>
    <recommendedName>
        <fullName evidence="4">Carboxypeptidase regulatory-like domain-containing protein</fullName>
    </recommendedName>
</protein>